<dbReference type="PANTHER" id="PTHR21666">
    <property type="entry name" value="PEPTIDASE-RELATED"/>
    <property type="match status" value="1"/>
</dbReference>
<evidence type="ECO:0000313" key="13">
    <source>
        <dbReference type="EMBL" id="EEO28269.1"/>
    </source>
</evidence>
<evidence type="ECO:0008006" key="15">
    <source>
        <dbReference type="Google" id="ProtNLM"/>
    </source>
</evidence>
<keyword evidence="14" id="KW-1185">Reference proteome</keyword>
<reference evidence="13" key="1">
    <citation type="submission" date="2011-10" db="EMBL/GenBank/DDBJ databases">
        <title>The Genome Sequence of Oxalobacter formigenes HOxBLS.</title>
        <authorList>
            <consortium name="The Broad Institute Genome Sequencing Platform"/>
            <person name="Earl A."/>
            <person name="Ward D."/>
            <person name="Feldgarden M."/>
            <person name="Gevers D."/>
            <person name="Allison M.J."/>
            <person name="Humphrey S."/>
            <person name="Young S.K."/>
            <person name="Zeng Q."/>
            <person name="Gargeya S."/>
            <person name="Fitzgerald M."/>
            <person name="Haas B."/>
            <person name="Abouelleil A."/>
            <person name="Alvarado L."/>
            <person name="Arachchi H.M."/>
            <person name="Berlin A."/>
            <person name="Brown A."/>
            <person name="Chapman S.B."/>
            <person name="Chen Z."/>
            <person name="Dunbar C."/>
            <person name="Freedman E."/>
            <person name="Gearin G."/>
            <person name="Goldberg J."/>
            <person name="Griggs A."/>
            <person name="Gujja S."/>
            <person name="Heiman D."/>
            <person name="Howarth C."/>
            <person name="Larson L."/>
            <person name="Lui A."/>
            <person name="MacDonald P.J.P."/>
            <person name="Montmayeur A."/>
            <person name="Murphy C."/>
            <person name="Neiman D."/>
            <person name="Pearson M."/>
            <person name="Priest M."/>
            <person name="Roberts A."/>
            <person name="Saif S."/>
            <person name="Shea T."/>
            <person name="Shenoy N."/>
            <person name="Sisk P."/>
            <person name="Stolte C."/>
            <person name="Sykes S."/>
            <person name="Wortman J."/>
            <person name="Nusbaum C."/>
            <person name="Birren B."/>
        </authorList>
    </citation>
    <scope>NUCLEOTIDE SEQUENCE [LARGE SCALE GENOMIC DNA]</scope>
    <source>
        <strain evidence="13">HOxBLS</strain>
    </source>
</reference>
<sequence>MRFIDRAKRILLGTSHKTQVVSLVSLCFAFIAFGAAAVAPGTPPDTSDIAFRIIEEEVQLSSLDKQLEKLKKDRQFYIREDKVRSGDTLGTLLSRLGVNDREAADFIKTHEKSRIFLQLKTGQVVQAKTDNRGRLYTLSTLLPNPDDIQTNTVVTRTDSGFTVSNDTVQMEKIVEMRSGTIQSSLFAATDAAGVPDPVTRKFIEMFSTDIDFNSDLRRGDRFNIVYETYWQNGKFLKTGHILAAEFVNKGTPYQSIWFERAPNKGGYYDFNGKSQKKAFLKSPLEFTRVSSGFSMRIHPVTGKIRQHKGIDFAAPTGTPIRAAADGTISFSGWQNGYGNFIVLKHWGAYSTAYGHMSRIAAGMTRGKKVSQGDVIGYVGTTGISTGPHLHYEFRVNNVQQNPAQIDMPNAHPLTSREMVRFRTHLADMQHRFALMDSTSANQRLAYHRQDK</sequence>
<evidence type="ECO:0000256" key="9">
    <source>
        <dbReference type="SAM" id="Phobius"/>
    </source>
</evidence>
<keyword evidence="6" id="KW-0862">Zinc</keyword>
<evidence type="ECO:0000259" key="11">
    <source>
        <dbReference type="Pfam" id="PF19425"/>
    </source>
</evidence>
<feature type="domain" description="Csd3-like second N-terminal" evidence="11">
    <location>
        <begin position="177"/>
        <end position="294"/>
    </location>
</feature>
<dbReference type="GO" id="GO:0006508">
    <property type="term" value="P:proteolysis"/>
    <property type="evidence" value="ECO:0007669"/>
    <property type="project" value="UniProtKB-KW"/>
</dbReference>
<evidence type="ECO:0000256" key="6">
    <source>
        <dbReference type="ARBA" id="ARBA00022833"/>
    </source>
</evidence>
<dbReference type="PANTHER" id="PTHR21666:SF288">
    <property type="entry name" value="CELL DIVISION PROTEIN YTFB"/>
    <property type="match status" value="1"/>
</dbReference>
<evidence type="ECO:0000256" key="3">
    <source>
        <dbReference type="ARBA" id="ARBA00022670"/>
    </source>
</evidence>
<dbReference type="RefSeq" id="WP_005877834.1">
    <property type="nucleotide sequence ID" value="NZ_CABMNL010000001.1"/>
</dbReference>
<keyword evidence="9" id="KW-1133">Transmembrane helix</keyword>
<dbReference type="Gene3D" id="2.70.70.10">
    <property type="entry name" value="Glucose Permease (Domain IIA)"/>
    <property type="match status" value="1"/>
</dbReference>
<dbReference type="Gene3D" id="3.10.450.350">
    <property type="match status" value="2"/>
</dbReference>
<comment type="subcellular location">
    <subcellularLocation>
        <location evidence="2">Cell envelope</location>
    </subcellularLocation>
</comment>
<dbReference type="EMBL" id="ACDP02000006">
    <property type="protein sequence ID" value="EEO28269.1"/>
    <property type="molecule type" value="Genomic_DNA"/>
</dbReference>
<gene>
    <name evidence="13" type="ORF">OFAG_01422</name>
</gene>
<dbReference type="Pfam" id="PF01551">
    <property type="entry name" value="Peptidase_M23"/>
    <property type="match status" value="1"/>
</dbReference>
<keyword evidence="3" id="KW-0645">Protease</keyword>
<dbReference type="MEROPS" id="M23.009"/>
<keyword evidence="9" id="KW-0472">Membrane</keyword>
<feature type="domain" description="M23ase beta-sheet core" evidence="10">
    <location>
        <begin position="306"/>
        <end position="402"/>
    </location>
</feature>
<dbReference type="InterPro" id="IPR016047">
    <property type="entry name" value="M23ase_b-sheet_dom"/>
</dbReference>
<organism evidence="13 14">
    <name type="scientific">Oxalobacter paraformigenes</name>
    <dbReference type="NCBI Taxonomy" id="556268"/>
    <lineage>
        <taxon>Bacteria</taxon>
        <taxon>Pseudomonadati</taxon>
        <taxon>Pseudomonadota</taxon>
        <taxon>Betaproteobacteria</taxon>
        <taxon>Burkholderiales</taxon>
        <taxon>Oxalobacteraceae</taxon>
        <taxon>Oxalobacter</taxon>
    </lineage>
</organism>
<evidence type="ECO:0000256" key="5">
    <source>
        <dbReference type="ARBA" id="ARBA00022801"/>
    </source>
</evidence>
<keyword evidence="5" id="KW-0378">Hydrolase</keyword>
<dbReference type="AlphaFoldDB" id="C3X4Y3"/>
<dbReference type="GO" id="GO:0004222">
    <property type="term" value="F:metalloendopeptidase activity"/>
    <property type="evidence" value="ECO:0007669"/>
    <property type="project" value="TreeGrafter"/>
</dbReference>
<comment type="cofactor">
    <cofactor evidence="1">
        <name>Zn(2+)</name>
        <dbReference type="ChEBI" id="CHEBI:29105"/>
    </cofactor>
</comment>
<feature type="coiled-coil region" evidence="8">
    <location>
        <begin position="53"/>
        <end position="80"/>
    </location>
</feature>
<keyword evidence="9" id="KW-0812">Transmembrane</keyword>
<evidence type="ECO:0000256" key="7">
    <source>
        <dbReference type="ARBA" id="ARBA00023049"/>
    </source>
</evidence>
<evidence type="ECO:0000256" key="1">
    <source>
        <dbReference type="ARBA" id="ARBA00001947"/>
    </source>
</evidence>
<comment type="caution">
    <text evidence="13">The sequence shown here is derived from an EMBL/GenBank/DDBJ whole genome shotgun (WGS) entry which is preliminary data.</text>
</comment>
<dbReference type="CDD" id="cd12797">
    <property type="entry name" value="M23_peptidase"/>
    <property type="match status" value="1"/>
</dbReference>
<evidence type="ECO:0000313" key="14">
    <source>
        <dbReference type="Proteomes" id="UP000003973"/>
    </source>
</evidence>
<evidence type="ECO:0000259" key="12">
    <source>
        <dbReference type="Pfam" id="PF22310"/>
    </source>
</evidence>
<dbReference type="SUPFAM" id="SSF51261">
    <property type="entry name" value="Duplicated hybrid motif"/>
    <property type="match status" value="1"/>
</dbReference>
<accession>C3X4Y3</accession>
<dbReference type="InterPro" id="IPR054512">
    <property type="entry name" value="NMB0315-like_N"/>
</dbReference>
<feature type="domain" description="DD-carboxypeptidase/endopeptidase Mpg-like N-terminal" evidence="12">
    <location>
        <begin position="77"/>
        <end position="134"/>
    </location>
</feature>
<dbReference type="Pfam" id="PF19425">
    <property type="entry name" value="Csd3_N2"/>
    <property type="match status" value="1"/>
</dbReference>
<protein>
    <recommendedName>
        <fullName evidence="15">Peptidase M23</fullName>
    </recommendedName>
</protein>
<keyword evidence="4" id="KW-0479">Metal-binding</keyword>
<keyword evidence="8" id="KW-0175">Coiled coil</keyword>
<dbReference type="Proteomes" id="UP000003973">
    <property type="component" value="Unassembled WGS sequence"/>
</dbReference>
<keyword evidence="7" id="KW-0482">Metalloprotease</keyword>
<dbReference type="Pfam" id="PF22310">
    <property type="entry name" value="NMB0315_dom_I"/>
    <property type="match status" value="1"/>
</dbReference>
<proteinExistence type="predicted"/>
<name>C3X4Y3_9BURK</name>
<evidence type="ECO:0000259" key="10">
    <source>
        <dbReference type="Pfam" id="PF01551"/>
    </source>
</evidence>
<dbReference type="GO" id="GO:0030313">
    <property type="term" value="C:cell envelope"/>
    <property type="evidence" value="ECO:0007669"/>
    <property type="project" value="UniProtKB-SubCell"/>
</dbReference>
<dbReference type="InterPro" id="IPR011055">
    <property type="entry name" value="Dup_hybrid_motif"/>
</dbReference>
<evidence type="ECO:0000256" key="4">
    <source>
        <dbReference type="ARBA" id="ARBA00022723"/>
    </source>
</evidence>
<evidence type="ECO:0000256" key="2">
    <source>
        <dbReference type="ARBA" id="ARBA00004196"/>
    </source>
</evidence>
<evidence type="ECO:0000256" key="8">
    <source>
        <dbReference type="SAM" id="Coils"/>
    </source>
</evidence>
<feature type="transmembrane region" description="Helical" evidence="9">
    <location>
        <begin position="20"/>
        <end position="39"/>
    </location>
</feature>
<dbReference type="GO" id="GO:0046872">
    <property type="term" value="F:metal ion binding"/>
    <property type="evidence" value="ECO:0007669"/>
    <property type="project" value="UniProtKB-KW"/>
</dbReference>
<dbReference type="HOGENOM" id="CLU_026846_4_1_4"/>
<dbReference type="InterPro" id="IPR050570">
    <property type="entry name" value="Cell_wall_metabolism_enzyme"/>
</dbReference>
<dbReference type="eggNOG" id="COG0739">
    <property type="taxonomic scope" value="Bacteria"/>
</dbReference>
<dbReference type="InterPro" id="IPR045834">
    <property type="entry name" value="Csd3_N2"/>
</dbReference>